<dbReference type="AlphaFoldDB" id="X1SB74"/>
<protein>
    <submittedName>
        <fullName evidence="1">Uncharacterized protein</fullName>
    </submittedName>
</protein>
<gene>
    <name evidence="1" type="ORF">S12H4_13595</name>
</gene>
<accession>X1SB74</accession>
<reference evidence="1" key="1">
    <citation type="journal article" date="2014" name="Front. Microbiol.">
        <title>High frequency of phylogenetically diverse reductive dehalogenase-homologous genes in deep subseafloor sedimentary metagenomes.</title>
        <authorList>
            <person name="Kawai M."/>
            <person name="Futagami T."/>
            <person name="Toyoda A."/>
            <person name="Takaki Y."/>
            <person name="Nishi S."/>
            <person name="Hori S."/>
            <person name="Arai W."/>
            <person name="Tsubouchi T."/>
            <person name="Morono Y."/>
            <person name="Uchiyama I."/>
            <person name="Ito T."/>
            <person name="Fujiyama A."/>
            <person name="Inagaki F."/>
            <person name="Takami H."/>
        </authorList>
    </citation>
    <scope>NUCLEOTIDE SEQUENCE</scope>
    <source>
        <strain evidence="1">Expedition CK06-06</strain>
    </source>
</reference>
<dbReference type="EMBL" id="BARW01006475">
    <property type="protein sequence ID" value="GAI76366.1"/>
    <property type="molecule type" value="Genomic_DNA"/>
</dbReference>
<organism evidence="1">
    <name type="scientific">marine sediment metagenome</name>
    <dbReference type="NCBI Taxonomy" id="412755"/>
    <lineage>
        <taxon>unclassified sequences</taxon>
        <taxon>metagenomes</taxon>
        <taxon>ecological metagenomes</taxon>
    </lineage>
</organism>
<evidence type="ECO:0000313" key="1">
    <source>
        <dbReference type="EMBL" id="GAI76366.1"/>
    </source>
</evidence>
<name>X1SB74_9ZZZZ</name>
<sequence>MADLPDYYTQSQLALAEVKYIDGGLDAAKATVPVRKQVYVATDTNKFYMCFTDGGWTDVTGLFLLLAGGTMAGTIAMGNHKITGLTDGAAAQDAVTYAQLIAWAALFLRLTGGTLTGDLIIEKATPSLHLKATEENGQEWAVEEFIYGEASWIRIENKITDKAFFIAPNGEIQARVRLTIASSPT</sequence>
<comment type="caution">
    <text evidence="1">The sequence shown here is derived from an EMBL/GenBank/DDBJ whole genome shotgun (WGS) entry which is preliminary data.</text>
</comment>
<proteinExistence type="predicted"/>